<dbReference type="AlphaFoldDB" id="A0A2U4FFK9"/>
<feature type="compositionally biased region" description="Basic and acidic residues" evidence="1">
    <location>
        <begin position="1"/>
        <end position="10"/>
    </location>
</feature>
<feature type="compositionally biased region" description="Basic and acidic residues" evidence="1">
    <location>
        <begin position="22"/>
        <end position="35"/>
    </location>
</feature>
<dbReference type="STRING" id="1289135.A966_00285"/>
<sequence>MEVKKKDNRGGARPNTGGAREGAGRKKKDDKDKKPSYRVSLRLNEEENNIFEENSKNESLSIGQYIRKNALMYLLYNRDKQMINRKNILDLKNDLEKFYTILHALKGAVIRNEIARIPEIKMNMINSELMNSRYDFNDINNIDINQKRNFDMYLSYFKKLILDIHYESDLYKMKDYFGQILIIKIFDNVCDILDNILCVNNDGDNNEQ</sequence>
<dbReference type="RefSeq" id="WP_008721141.1">
    <property type="nucleotide sequence ID" value="NZ_JH994109.1"/>
</dbReference>
<dbReference type="GeneID" id="70080174"/>
<name>A0A2U4FFK9_9SPIR</name>
<feature type="region of interest" description="Disordered" evidence="1">
    <location>
        <begin position="1"/>
        <end position="38"/>
    </location>
</feature>
<evidence type="ECO:0000313" key="2">
    <source>
        <dbReference type="EMBL" id="EKV58374.1"/>
    </source>
</evidence>
<reference evidence="2 3" key="1">
    <citation type="submission" date="2012-07" db="EMBL/GenBank/DDBJ databases">
        <title>Genome sequence of Brachyspira sp. 30446, isolated from a pig with mucohaemorrhagic colitis.</title>
        <authorList>
            <person name="Rubin J.E."/>
            <person name="Fernando C."/>
            <person name="Harding J.C.S."/>
            <person name="Hill J.E."/>
        </authorList>
    </citation>
    <scope>NUCLEOTIDE SEQUENCE [LARGE SCALE GENOMIC DNA]</scope>
    <source>
        <strain evidence="2 3">30446</strain>
    </source>
</reference>
<dbReference type="Proteomes" id="UP000011663">
    <property type="component" value="Unassembled WGS sequence"/>
</dbReference>
<dbReference type="EMBL" id="ALNZ01000002">
    <property type="protein sequence ID" value="EKV58374.1"/>
    <property type="molecule type" value="Genomic_DNA"/>
</dbReference>
<comment type="caution">
    <text evidence="2">The sequence shown here is derived from an EMBL/GenBank/DDBJ whole genome shotgun (WGS) entry which is preliminary data.</text>
</comment>
<gene>
    <name evidence="2" type="ORF">A966_00285</name>
</gene>
<organism evidence="2 3">
    <name type="scientific">Brachyspira hampsonii 30446</name>
    <dbReference type="NCBI Taxonomy" id="1289135"/>
    <lineage>
        <taxon>Bacteria</taxon>
        <taxon>Pseudomonadati</taxon>
        <taxon>Spirochaetota</taxon>
        <taxon>Spirochaetia</taxon>
        <taxon>Brachyspirales</taxon>
        <taxon>Brachyspiraceae</taxon>
        <taxon>Brachyspira</taxon>
    </lineage>
</organism>
<accession>A0A2U4FFK9</accession>
<evidence type="ECO:0000313" key="3">
    <source>
        <dbReference type="Proteomes" id="UP000011663"/>
    </source>
</evidence>
<protein>
    <submittedName>
        <fullName evidence="2">Uncharacterized protein</fullName>
    </submittedName>
</protein>
<proteinExistence type="predicted"/>
<evidence type="ECO:0000256" key="1">
    <source>
        <dbReference type="SAM" id="MobiDB-lite"/>
    </source>
</evidence>